<sequence length="282" mass="31334">MKKLLLLSASIVACGFCIKAAAQLNTAIEFSPKAPEKLFIGALLSAKSLNKDQHEFIDVPLNDITVSFSVPVKSIDINPSLPNMKKALENAIQIKPPSQNLSFSYSIWELSSYNQLPLLFGQQINLPELTGIKSIRKTKKTLVCMDISRIAVSIEMDLPEALIAKPLPDQYDKNDVIYVSSVKFGRRAIVLIESRADYGDIKSALETMLANKPADEKSMRVLSNANIRTITQGIENFEVTDENPFNKIINDINKQITIADFGVPINFTAAYLKNHEAFVNKF</sequence>
<name>A0AAE3IL17_9BACT</name>
<evidence type="ECO:0000313" key="2">
    <source>
        <dbReference type="EMBL" id="MCU7693789.1"/>
    </source>
</evidence>
<dbReference type="Gene3D" id="3.40.30.40">
    <property type="entry name" value="Perfringolysin"/>
    <property type="match status" value="1"/>
</dbReference>
<proteinExistence type="predicted"/>
<evidence type="ECO:0000256" key="1">
    <source>
        <dbReference type="SAM" id="SignalP"/>
    </source>
</evidence>
<dbReference type="SUPFAM" id="SSF56978">
    <property type="entry name" value="Perfringolysin"/>
    <property type="match status" value="1"/>
</dbReference>
<dbReference type="Proteomes" id="UP001209317">
    <property type="component" value="Unassembled WGS sequence"/>
</dbReference>
<accession>A0AAE3IL17</accession>
<keyword evidence="3" id="KW-1185">Reference proteome</keyword>
<dbReference type="RefSeq" id="WP_263037276.1">
    <property type="nucleotide sequence ID" value="NZ_JAOTPL010000004.1"/>
</dbReference>
<feature type="chain" id="PRO_5042149866" evidence="1">
    <location>
        <begin position="23"/>
        <end position="282"/>
    </location>
</feature>
<feature type="signal peptide" evidence="1">
    <location>
        <begin position="1"/>
        <end position="22"/>
    </location>
</feature>
<evidence type="ECO:0000313" key="3">
    <source>
        <dbReference type="Proteomes" id="UP001209317"/>
    </source>
</evidence>
<gene>
    <name evidence="2" type="ORF">OD355_04575</name>
</gene>
<reference evidence="2" key="1">
    <citation type="submission" date="2022-10" db="EMBL/GenBank/DDBJ databases">
        <authorList>
            <person name="Kim H.S."/>
            <person name="Kim J.-S."/>
            <person name="Suh M.K."/>
            <person name="Eom M.K."/>
            <person name="Lee J.-S."/>
        </authorList>
    </citation>
    <scope>NUCLEOTIDE SEQUENCE</scope>
    <source>
        <strain evidence="2">LIP-5</strain>
    </source>
</reference>
<dbReference type="GO" id="GO:0015485">
    <property type="term" value="F:cholesterol binding"/>
    <property type="evidence" value="ECO:0007669"/>
    <property type="project" value="InterPro"/>
</dbReference>
<organism evidence="2 3">
    <name type="scientific">Haoranjiania flava</name>
    <dbReference type="NCBI Taxonomy" id="1856322"/>
    <lineage>
        <taxon>Bacteria</taxon>
        <taxon>Pseudomonadati</taxon>
        <taxon>Bacteroidota</taxon>
        <taxon>Chitinophagia</taxon>
        <taxon>Chitinophagales</taxon>
        <taxon>Chitinophagaceae</taxon>
        <taxon>Haoranjiania</taxon>
    </lineage>
</organism>
<comment type="caution">
    <text evidence="2">The sequence shown here is derived from an EMBL/GenBank/DDBJ whole genome shotgun (WGS) entry which is preliminary data.</text>
</comment>
<protein>
    <submittedName>
        <fullName evidence="2">Uncharacterized protein</fullName>
    </submittedName>
</protein>
<keyword evidence="1" id="KW-0732">Signal</keyword>
<dbReference type="EMBL" id="JAOTPL010000004">
    <property type="protein sequence ID" value="MCU7693789.1"/>
    <property type="molecule type" value="Genomic_DNA"/>
</dbReference>
<dbReference type="InterPro" id="IPR036359">
    <property type="entry name" value="Thiol_cytolysin_sf"/>
</dbReference>
<dbReference type="AlphaFoldDB" id="A0AAE3IL17"/>